<sequence>MLPARPVSAQARVIDLHGGRAVLRITSGLAQNGWQMAAAWGLLAFVLLQALPP</sequence>
<dbReference type="Proteomes" id="UP001156903">
    <property type="component" value="Unassembled WGS sequence"/>
</dbReference>
<dbReference type="EMBL" id="BSPB01000023">
    <property type="protein sequence ID" value="GLS15283.1"/>
    <property type="molecule type" value="Genomic_DNA"/>
</dbReference>
<gene>
    <name evidence="1" type="ORF">GCM10007935_27180</name>
</gene>
<evidence type="ECO:0000313" key="2">
    <source>
        <dbReference type="Proteomes" id="UP001156903"/>
    </source>
</evidence>
<evidence type="ECO:0000313" key="1">
    <source>
        <dbReference type="EMBL" id="GLS15283.1"/>
    </source>
</evidence>
<name>A0ABQ6C4R1_9BURK</name>
<organism evidence="1 2">
    <name type="scientific">Hydrogenophaga electricum</name>
    <dbReference type="NCBI Taxonomy" id="1230953"/>
    <lineage>
        <taxon>Bacteria</taxon>
        <taxon>Pseudomonadati</taxon>
        <taxon>Pseudomonadota</taxon>
        <taxon>Betaproteobacteria</taxon>
        <taxon>Burkholderiales</taxon>
        <taxon>Comamonadaceae</taxon>
        <taxon>Hydrogenophaga</taxon>
    </lineage>
</organism>
<accession>A0ABQ6C4R1</accession>
<protein>
    <submittedName>
        <fullName evidence="1">Uncharacterized protein</fullName>
    </submittedName>
</protein>
<reference evidence="2" key="1">
    <citation type="journal article" date="2019" name="Int. J. Syst. Evol. Microbiol.">
        <title>The Global Catalogue of Microorganisms (GCM) 10K type strain sequencing project: providing services to taxonomists for standard genome sequencing and annotation.</title>
        <authorList>
            <consortium name="The Broad Institute Genomics Platform"/>
            <consortium name="The Broad Institute Genome Sequencing Center for Infectious Disease"/>
            <person name="Wu L."/>
            <person name="Ma J."/>
        </authorList>
    </citation>
    <scope>NUCLEOTIDE SEQUENCE [LARGE SCALE GENOMIC DNA]</scope>
    <source>
        <strain evidence="2">NBRC 109341</strain>
    </source>
</reference>
<comment type="caution">
    <text evidence="1">The sequence shown here is derived from an EMBL/GenBank/DDBJ whole genome shotgun (WGS) entry which is preliminary data.</text>
</comment>
<keyword evidence="2" id="KW-1185">Reference proteome</keyword>
<proteinExistence type="predicted"/>
<dbReference type="RefSeq" id="WP_284308242.1">
    <property type="nucleotide sequence ID" value="NZ_BSPB01000023.1"/>
</dbReference>